<comment type="caution">
    <text evidence="2">The sequence shown here is derived from an EMBL/GenBank/DDBJ whole genome shotgun (WGS) entry which is preliminary data.</text>
</comment>
<accession>A0ABD3PM96</accession>
<gene>
    <name evidence="2" type="ORF">HJC23_000359</name>
</gene>
<proteinExistence type="predicted"/>
<dbReference type="InterPro" id="IPR000210">
    <property type="entry name" value="BTB/POZ_dom"/>
</dbReference>
<organism evidence="2 3">
    <name type="scientific">Cyclotella cryptica</name>
    <dbReference type="NCBI Taxonomy" id="29204"/>
    <lineage>
        <taxon>Eukaryota</taxon>
        <taxon>Sar</taxon>
        <taxon>Stramenopiles</taxon>
        <taxon>Ochrophyta</taxon>
        <taxon>Bacillariophyta</taxon>
        <taxon>Coscinodiscophyceae</taxon>
        <taxon>Thalassiosirophycidae</taxon>
        <taxon>Stephanodiscales</taxon>
        <taxon>Stephanodiscaceae</taxon>
        <taxon>Cyclotella</taxon>
    </lineage>
</organism>
<dbReference type="CDD" id="cd18186">
    <property type="entry name" value="BTB_POZ_ZBTB_KLHL-like"/>
    <property type="match status" value="1"/>
</dbReference>
<dbReference type="EMBL" id="JABMIG020000143">
    <property type="protein sequence ID" value="KAL3789293.1"/>
    <property type="molecule type" value="Genomic_DNA"/>
</dbReference>
<dbReference type="AlphaFoldDB" id="A0ABD3PM96"/>
<dbReference type="SUPFAM" id="SSF54695">
    <property type="entry name" value="POZ domain"/>
    <property type="match status" value="1"/>
</dbReference>
<dbReference type="Pfam" id="PF00651">
    <property type="entry name" value="BTB"/>
    <property type="match status" value="1"/>
</dbReference>
<dbReference type="InterPro" id="IPR011333">
    <property type="entry name" value="SKP1/BTB/POZ_sf"/>
</dbReference>
<name>A0ABD3PM96_9STRA</name>
<keyword evidence="3" id="KW-1185">Reference proteome</keyword>
<protein>
    <recommendedName>
        <fullName evidence="1">BTB domain-containing protein</fullName>
    </recommendedName>
</protein>
<feature type="domain" description="BTB" evidence="1">
    <location>
        <begin position="14"/>
        <end position="76"/>
    </location>
</feature>
<reference evidence="2 3" key="1">
    <citation type="journal article" date="2020" name="G3 (Bethesda)">
        <title>Improved Reference Genome for Cyclotella cryptica CCMP332, a Model for Cell Wall Morphogenesis, Salinity Adaptation, and Lipid Production in Diatoms (Bacillariophyta).</title>
        <authorList>
            <person name="Roberts W.R."/>
            <person name="Downey K.M."/>
            <person name="Ruck E.C."/>
            <person name="Traller J.C."/>
            <person name="Alverson A.J."/>
        </authorList>
    </citation>
    <scope>NUCLEOTIDE SEQUENCE [LARGE SCALE GENOMIC DNA]</scope>
    <source>
        <strain evidence="2 3">CCMP332</strain>
    </source>
</reference>
<evidence type="ECO:0000259" key="1">
    <source>
        <dbReference type="Pfam" id="PF00651"/>
    </source>
</evidence>
<evidence type="ECO:0000313" key="2">
    <source>
        <dbReference type="EMBL" id="KAL3789293.1"/>
    </source>
</evidence>
<evidence type="ECO:0000313" key="3">
    <source>
        <dbReference type="Proteomes" id="UP001516023"/>
    </source>
</evidence>
<dbReference type="Gene3D" id="3.30.710.10">
    <property type="entry name" value="Potassium Channel Kv1.1, Chain A"/>
    <property type="match status" value="1"/>
</dbReference>
<dbReference type="Proteomes" id="UP001516023">
    <property type="component" value="Unassembled WGS sequence"/>
</dbReference>
<sequence>MSSPTTKRILSQEPDVTVVVGRGQSKQEFLCYGALLACVSPVLDAMLKSGMMESENRRIEFPTKDPDEWQLFLECIDPASATLFRYDNHFDESDFYIIDDRESQESEAIVDVESNESDHNALLSRSNMMKLLPWFHELQMDAYLRTCDYILYLGERKYNFWKDISAVQSEKARLLELLSLSTKYDLERTRDVAERKVGDLLELFCWGLGNADNFDLATVHELVQLFRPLRLWKNEVIDESPEKRRRIDRGNVLYQAFTCQTLWDQISSCIGLSLLPLEMINNEEMSSQVLHCALHRYHQSMKAGLTQIAERLIGQEAHCFLRHPSFFLQSIIGRRVTLNDIQQSISGKRFETLGNFYREYELSNDGRTINMISKPRGSPRRGWKQSLMLSPETTSERIQSIDSDLVVSVGSGVEMKEFKSNRVIISFASRKLDSMVAKASGRLLLPHLSPHGWEAFQKCIDPRLNGTTLVDLRKCSGIEQYYANLTEVASWFHEFEMVTHLKSCQAITDRDIKETGLSFDDVRHSHPPIDEVTLMLQFAVERKFKNSQDTAEKMLKKWIEDDILEDCRFCAVKDLVRLCLPIQRKTAKDAYESATCPILWEALSSRIETHLNNLTFDKVEVNESEIFSHLVYSFIRYDADGAHNESRLY</sequence>